<dbReference type="STRING" id="1121449.SAMN02745704_02028"/>
<protein>
    <submittedName>
        <fullName evidence="3">Xaa-Pro aminopeptidase</fullName>
    </submittedName>
</protein>
<sequence length="407" mass="44263">MPHQRYLVPQTELAVRWNRCRELLRQQAPEAGGLLVFSRVNIYYLSGTLANGVFWLPLEGDPVLFCRRGVERAELESAVPTKLAFTSYGQLEGLAREAGSDLSGVMAAETGGLTWQLGDLLRRKLAGVELVPGDAVLGLARSYKSEWELEILRRCGALHHECLYTLLPPLLRPGMSERDVAHRAWEVFFSKGHMGQMRMGAFGEEIFLGHVSIGDSGDYSSAFNGPVGVRGEHPAIPSMGSAERIWGEGEPLVCDIGFSLEGYCTDKTQVYWSGPVASIPESVRSAHSFCMDVQAMLVESMVPGAIPSELYARCLEMAQKAGMSEGFMGRGHNQVAFVGHGIGLTIDGWPVIARGFDRPLETGMVLALEPKQSVPGIGMVGVENTFEVTPGGARCMTGDQYEILPVS</sequence>
<organism evidence="3 4">
    <name type="scientific">Paucidesulfovibrio gracilis DSM 16080</name>
    <dbReference type="NCBI Taxonomy" id="1121449"/>
    <lineage>
        <taxon>Bacteria</taxon>
        <taxon>Pseudomonadati</taxon>
        <taxon>Thermodesulfobacteriota</taxon>
        <taxon>Desulfovibrionia</taxon>
        <taxon>Desulfovibrionales</taxon>
        <taxon>Desulfovibrionaceae</taxon>
        <taxon>Paucidesulfovibrio</taxon>
    </lineage>
</organism>
<dbReference type="Gene3D" id="3.90.230.10">
    <property type="entry name" value="Creatinase/methionine aminopeptidase superfamily"/>
    <property type="match status" value="1"/>
</dbReference>
<dbReference type="Pfam" id="PF00557">
    <property type="entry name" value="Peptidase_M24"/>
    <property type="match status" value="1"/>
</dbReference>
<feature type="domain" description="Creatinase N-terminal" evidence="2">
    <location>
        <begin position="16"/>
        <end position="139"/>
    </location>
</feature>
<evidence type="ECO:0000313" key="4">
    <source>
        <dbReference type="Proteomes" id="UP000190027"/>
    </source>
</evidence>
<dbReference type="InterPro" id="IPR036005">
    <property type="entry name" value="Creatinase/aminopeptidase-like"/>
</dbReference>
<keyword evidence="3" id="KW-0031">Aminopeptidase</keyword>
<keyword evidence="3" id="KW-0378">Hydrolase</keyword>
<dbReference type="Pfam" id="PF01321">
    <property type="entry name" value="Creatinase_N"/>
    <property type="match status" value="1"/>
</dbReference>
<reference evidence="3 4" key="1">
    <citation type="submission" date="2017-02" db="EMBL/GenBank/DDBJ databases">
        <authorList>
            <person name="Peterson S.W."/>
        </authorList>
    </citation>
    <scope>NUCLEOTIDE SEQUENCE [LARGE SCALE GENOMIC DNA]</scope>
    <source>
        <strain evidence="3 4">DSM 16080</strain>
    </source>
</reference>
<name>A0A1T4XCD3_9BACT</name>
<accession>A0A1T4XCD3</accession>
<keyword evidence="3" id="KW-0645">Protease</keyword>
<dbReference type="EMBL" id="FUYC01000009">
    <property type="protein sequence ID" value="SKA87230.1"/>
    <property type="molecule type" value="Genomic_DNA"/>
</dbReference>
<dbReference type="InterPro" id="IPR000994">
    <property type="entry name" value="Pept_M24"/>
</dbReference>
<feature type="domain" description="Peptidase M24" evidence="1">
    <location>
        <begin position="151"/>
        <end position="389"/>
    </location>
</feature>
<dbReference type="GO" id="GO:0004177">
    <property type="term" value="F:aminopeptidase activity"/>
    <property type="evidence" value="ECO:0007669"/>
    <property type="project" value="UniProtKB-KW"/>
</dbReference>
<dbReference type="Proteomes" id="UP000190027">
    <property type="component" value="Unassembled WGS sequence"/>
</dbReference>
<dbReference type="OrthoDB" id="9806388at2"/>
<dbReference type="AlphaFoldDB" id="A0A1T4XCD3"/>
<evidence type="ECO:0000259" key="1">
    <source>
        <dbReference type="Pfam" id="PF00557"/>
    </source>
</evidence>
<proteinExistence type="predicted"/>
<dbReference type="PANTHER" id="PTHR46112:SF2">
    <property type="entry name" value="XAA-PRO AMINOPEPTIDASE P-RELATED"/>
    <property type="match status" value="1"/>
</dbReference>
<evidence type="ECO:0000313" key="3">
    <source>
        <dbReference type="EMBL" id="SKA87230.1"/>
    </source>
</evidence>
<dbReference type="InterPro" id="IPR029149">
    <property type="entry name" value="Creatin/AminoP/Spt16_N"/>
</dbReference>
<dbReference type="InterPro" id="IPR000587">
    <property type="entry name" value="Creatinase_N"/>
</dbReference>
<dbReference type="Gene3D" id="3.40.350.10">
    <property type="entry name" value="Creatinase/prolidase N-terminal domain"/>
    <property type="match status" value="1"/>
</dbReference>
<dbReference type="RefSeq" id="WP_078717583.1">
    <property type="nucleotide sequence ID" value="NZ_FUYC01000009.1"/>
</dbReference>
<dbReference type="SUPFAM" id="SSF53092">
    <property type="entry name" value="Creatinase/prolidase N-terminal domain"/>
    <property type="match status" value="1"/>
</dbReference>
<dbReference type="SUPFAM" id="SSF55920">
    <property type="entry name" value="Creatinase/aminopeptidase"/>
    <property type="match status" value="1"/>
</dbReference>
<keyword evidence="4" id="KW-1185">Reference proteome</keyword>
<dbReference type="CDD" id="cd01066">
    <property type="entry name" value="APP_MetAP"/>
    <property type="match status" value="1"/>
</dbReference>
<dbReference type="PANTHER" id="PTHR46112">
    <property type="entry name" value="AMINOPEPTIDASE"/>
    <property type="match status" value="1"/>
</dbReference>
<dbReference type="InterPro" id="IPR050659">
    <property type="entry name" value="Peptidase_M24B"/>
</dbReference>
<gene>
    <name evidence="3" type="ORF">SAMN02745704_02028</name>
</gene>
<evidence type="ECO:0000259" key="2">
    <source>
        <dbReference type="Pfam" id="PF01321"/>
    </source>
</evidence>